<organism evidence="8 9">
    <name type="scientific">Etheostoma spectabile</name>
    <name type="common">orangethroat darter</name>
    <dbReference type="NCBI Taxonomy" id="54343"/>
    <lineage>
        <taxon>Eukaryota</taxon>
        <taxon>Metazoa</taxon>
        <taxon>Chordata</taxon>
        <taxon>Craniata</taxon>
        <taxon>Vertebrata</taxon>
        <taxon>Euteleostomi</taxon>
        <taxon>Actinopterygii</taxon>
        <taxon>Neopterygii</taxon>
        <taxon>Teleostei</taxon>
        <taxon>Neoteleostei</taxon>
        <taxon>Acanthomorphata</taxon>
        <taxon>Eupercaria</taxon>
        <taxon>Perciformes</taxon>
        <taxon>Percoidei</taxon>
        <taxon>Percidae</taxon>
        <taxon>Etheostomatinae</taxon>
        <taxon>Etheostoma</taxon>
    </lineage>
</organism>
<keyword evidence="9" id="KW-1185">Reference proteome</keyword>
<evidence type="ECO:0000256" key="4">
    <source>
        <dbReference type="ARBA" id="ARBA00023136"/>
    </source>
</evidence>
<dbReference type="Proteomes" id="UP000327493">
    <property type="component" value="Chromosome 13"/>
</dbReference>
<keyword evidence="2 6" id="KW-0812">Transmembrane</keyword>
<evidence type="ECO:0000256" key="2">
    <source>
        <dbReference type="ARBA" id="ARBA00022692"/>
    </source>
</evidence>
<feature type="region of interest" description="Disordered" evidence="5">
    <location>
        <begin position="458"/>
        <end position="477"/>
    </location>
</feature>
<proteinExistence type="predicted"/>
<evidence type="ECO:0000256" key="5">
    <source>
        <dbReference type="SAM" id="MobiDB-lite"/>
    </source>
</evidence>
<gene>
    <name evidence="8" type="ORF">FQN60_000538</name>
</gene>
<comment type="caution">
    <text evidence="8">The sequence shown here is derived from an EMBL/GenBank/DDBJ whole genome shotgun (WGS) entry which is preliminary data.</text>
</comment>
<comment type="subcellular location">
    <subcellularLocation>
        <location evidence="1">Membrane</location>
        <topology evidence="1">Multi-pass membrane protein</topology>
    </subcellularLocation>
</comment>
<evidence type="ECO:0000313" key="9">
    <source>
        <dbReference type="Proteomes" id="UP000327493"/>
    </source>
</evidence>
<dbReference type="PROSITE" id="PS50850">
    <property type="entry name" value="MFS"/>
    <property type="match status" value="1"/>
</dbReference>
<dbReference type="GO" id="GO:0022857">
    <property type="term" value="F:transmembrane transporter activity"/>
    <property type="evidence" value="ECO:0007669"/>
    <property type="project" value="InterPro"/>
</dbReference>
<dbReference type="EMBL" id="VOFY01000013">
    <property type="protein sequence ID" value="KAA8586702.1"/>
    <property type="molecule type" value="Genomic_DNA"/>
</dbReference>
<evidence type="ECO:0000256" key="6">
    <source>
        <dbReference type="SAM" id="Phobius"/>
    </source>
</evidence>
<accession>A0A5J5CWI9</accession>
<evidence type="ECO:0000259" key="7">
    <source>
        <dbReference type="PROSITE" id="PS50850"/>
    </source>
</evidence>
<feature type="transmembrane region" description="Helical" evidence="6">
    <location>
        <begin position="243"/>
        <end position="261"/>
    </location>
</feature>
<evidence type="ECO:0000256" key="3">
    <source>
        <dbReference type="ARBA" id="ARBA00022989"/>
    </source>
</evidence>
<dbReference type="AlphaFoldDB" id="A0A5J5CWI9"/>
<sequence>MNDYDKTTAFLGQWGRFQQIVFFLLCASIVPNGFAAFSVVFLTDIPSHHCLVPEVVNGKPRLKRCHRYRLDVVRNLSAQGLFPDRDVNLTDLEQESCVNGWSYSRDIYQSTIVSEFDLVCSDLWKQPFTSTVYFLGVLIGSFISGQLSDRFGRKPVFFATMAIQTVFSFVPIFSPSWTVFSILLFTSGLGQVSNYVAAFVLGTEIFTGNVRVMFSSLGVCLGFAIGYMTLPLLAYFLRDWKSLLLAISLPGLLYLPLWWFIPESPLWLLSQGRVEEAETIVREAAKINKVEAPQVIFDQDYSVHLLHLSSCRGTSIHFQLAGSEIPSSTAVYHLCLAPWRSVPNLSVALEMLGKFGISTGTALMFAYTAELYPTVLRNTASGTCTTVSRLGSCIAPSLILLSEYFKYLPYITVGTLAVVSAFAAFFLPESFGRPLPQTIQQMHKRERVTVLNVEVRWDSRDSPDQPQRDRDPTDVSRTKQVTDVVGLPLLTLKIFLWGSKARGTTNT</sequence>
<feature type="domain" description="Major facilitator superfamily (MFS) profile" evidence="7">
    <location>
        <begin position="72"/>
        <end position="507"/>
    </location>
</feature>
<dbReference type="InterPro" id="IPR020846">
    <property type="entry name" value="MFS_dom"/>
</dbReference>
<dbReference type="InterPro" id="IPR005828">
    <property type="entry name" value="MFS_sugar_transport-like"/>
</dbReference>
<name>A0A5J5CWI9_9PERO</name>
<dbReference type="InterPro" id="IPR036259">
    <property type="entry name" value="MFS_trans_sf"/>
</dbReference>
<dbReference type="GO" id="GO:0016020">
    <property type="term" value="C:membrane"/>
    <property type="evidence" value="ECO:0007669"/>
    <property type="project" value="UniProtKB-SubCell"/>
</dbReference>
<reference evidence="8 9" key="1">
    <citation type="submission" date="2019-08" db="EMBL/GenBank/DDBJ databases">
        <title>A chromosome-level genome assembly, high-density linkage maps, and genome scans reveal the genomic architecture of hybrid incompatibilities underlying speciation via character displacement in darters (Percidae: Etheostominae).</title>
        <authorList>
            <person name="Moran R.L."/>
            <person name="Catchen J.M."/>
            <person name="Fuller R.C."/>
        </authorList>
    </citation>
    <scope>NUCLEOTIDE SEQUENCE [LARGE SCALE GENOMIC DNA]</scope>
    <source>
        <strain evidence="8">EspeVRDwgs_2016</strain>
        <tissue evidence="8">Muscle</tissue>
    </source>
</reference>
<feature type="transmembrane region" description="Helical" evidence="6">
    <location>
        <begin position="213"/>
        <end position="237"/>
    </location>
</feature>
<dbReference type="InterPro" id="IPR005829">
    <property type="entry name" value="Sugar_transporter_CS"/>
</dbReference>
<evidence type="ECO:0000256" key="1">
    <source>
        <dbReference type="ARBA" id="ARBA00004141"/>
    </source>
</evidence>
<keyword evidence="3 6" id="KW-1133">Transmembrane helix</keyword>
<evidence type="ECO:0000313" key="8">
    <source>
        <dbReference type="EMBL" id="KAA8586702.1"/>
    </source>
</evidence>
<keyword evidence="4 6" id="KW-0472">Membrane</keyword>
<feature type="transmembrane region" description="Helical" evidence="6">
    <location>
        <begin position="131"/>
        <end position="148"/>
    </location>
</feature>
<dbReference type="Gene3D" id="1.20.1250.20">
    <property type="entry name" value="MFS general substrate transporter like domains"/>
    <property type="match status" value="2"/>
</dbReference>
<dbReference type="PANTHER" id="PTHR24064">
    <property type="entry name" value="SOLUTE CARRIER FAMILY 22 MEMBER"/>
    <property type="match status" value="1"/>
</dbReference>
<dbReference type="SUPFAM" id="SSF103473">
    <property type="entry name" value="MFS general substrate transporter"/>
    <property type="match status" value="1"/>
</dbReference>
<dbReference type="Pfam" id="PF00083">
    <property type="entry name" value="Sugar_tr"/>
    <property type="match status" value="1"/>
</dbReference>
<dbReference type="PROSITE" id="PS00216">
    <property type="entry name" value="SUGAR_TRANSPORT_1"/>
    <property type="match status" value="1"/>
</dbReference>
<protein>
    <recommendedName>
        <fullName evidence="7">Major facilitator superfamily (MFS) profile domain-containing protein</fullName>
    </recommendedName>
</protein>
<feature type="transmembrane region" description="Helical" evidence="6">
    <location>
        <begin position="20"/>
        <end position="42"/>
    </location>
</feature>